<dbReference type="EMBL" id="JAINDJ010000004">
    <property type="protein sequence ID" value="KAG9451214.1"/>
    <property type="molecule type" value="Genomic_DNA"/>
</dbReference>
<gene>
    <name evidence="2" type="ORF">H6P81_011179</name>
</gene>
<name>A0AAV7ERH3_ARIFI</name>
<dbReference type="Proteomes" id="UP000825729">
    <property type="component" value="Unassembled WGS sequence"/>
</dbReference>
<sequence length="199" mass="22461">MFCRLAGSQHDSDAPRYLAERNCKKTSPLEKRAASRPPMKGPHTKSKKPNKAALPSTRVAPVGPPTPSTAQLTVPRVRNEADPGDTSALAVNSNRRYFSPRGFTVWRVFDYLLSTRSLANGSLPRSLIIRYLLHSSCSFCIPRVSRLCLPPGNHRLQWRYVLALGYVEFGCAPPDLDFWYYFTDRSSDCLHLNTDELYE</sequence>
<organism evidence="2 3">
    <name type="scientific">Aristolochia fimbriata</name>
    <name type="common">White veined hardy Dutchman's pipe vine</name>
    <dbReference type="NCBI Taxonomy" id="158543"/>
    <lineage>
        <taxon>Eukaryota</taxon>
        <taxon>Viridiplantae</taxon>
        <taxon>Streptophyta</taxon>
        <taxon>Embryophyta</taxon>
        <taxon>Tracheophyta</taxon>
        <taxon>Spermatophyta</taxon>
        <taxon>Magnoliopsida</taxon>
        <taxon>Magnoliidae</taxon>
        <taxon>Piperales</taxon>
        <taxon>Aristolochiaceae</taxon>
        <taxon>Aristolochia</taxon>
    </lineage>
</organism>
<evidence type="ECO:0000313" key="2">
    <source>
        <dbReference type="EMBL" id="KAG9451214.1"/>
    </source>
</evidence>
<feature type="region of interest" description="Disordered" evidence="1">
    <location>
        <begin position="1"/>
        <end position="71"/>
    </location>
</feature>
<comment type="caution">
    <text evidence="2">The sequence shown here is derived from an EMBL/GenBank/DDBJ whole genome shotgun (WGS) entry which is preliminary data.</text>
</comment>
<evidence type="ECO:0000256" key="1">
    <source>
        <dbReference type="SAM" id="MobiDB-lite"/>
    </source>
</evidence>
<proteinExistence type="predicted"/>
<protein>
    <submittedName>
        <fullName evidence="2">Uncharacterized protein</fullName>
    </submittedName>
</protein>
<evidence type="ECO:0000313" key="3">
    <source>
        <dbReference type="Proteomes" id="UP000825729"/>
    </source>
</evidence>
<dbReference type="AlphaFoldDB" id="A0AAV7ERH3"/>
<accession>A0AAV7ERH3</accession>
<reference evidence="2 3" key="1">
    <citation type="submission" date="2021-07" db="EMBL/GenBank/DDBJ databases">
        <title>The Aristolochia fimbriata genome: insights into angiosperm evolution, floral development and chemical biosynthesis.</title>
        <authorList>
            <person name="Jiao Y."/>
        </authorList>
    </citation>
    <scope>NUCLEOTIDE SEQUENCE [LARGE SCALE GENOMIC DNA]</scope>
    <source>
        <strain evidence="2">IBCAS-2021</strain>
        <tissue evidence="2">Leaf</tissue>
    </source>
</reference>
<feature type="compositionally biased region" description="Basic and acidic residues" evidence="1">
    <location>
        <begin position="10"/>
        <end position="33"/>
    </location>
</feature>
<keyword evidence="3" id="KW-1185">Reference proteome</keyword>